<dbReference type="GO" id="GO:0008168">
    <property type="term" value="F:methyltransferase activity"/>
    <property type="evidence" value="ECO:0007669"/>
    <property type="project" value="UniProtKB-KW"/>
</dbReference>
<dbReference type="InterPro" id="IPR041698">
    <property type="entry name" value="Methyltransf_25"/>
</dbReference>
<dbReference type="InterPro" id="IPR029063">
    <property type="entry name" value="SAM-dependent_MTases_sf"/>
</dbReference>
<evidence type="ECO:0000259" key="1">
    <source>
        <dbReference type="Pfam" id="PF13649"/>
    </source>
</evidence>
<name>A0A918XKU0_9ACTN</name>
<evidence type="ECO:0000313" key="2">
    <source>
        <dbReference type="EMBL" id="GHD36487.1"/>
    </source>
</evidence>
<sequence>MVDAHYSEPDLAALYDLFNTWESSPQNPFHLELVMAAQDALDVGRGTGKLHRIARERGHRGRLVGLDPAQAMLQVERGDVEWVLGDLVRGPCHGQAGGPFEAEFDLLTMSGHAFQIWLTDQEARANLAGARRALRTGALLAFETRNPAARGWQKWTPEHEHRAIAPDGRTATEVHTLERVEGELVTFSTAYTVQGRQEPGHSRSTLRFADAGTVEALLTQAGFAVQAQYGDWDRSEVIPATLKWDENGKPNLRGGTSVPQT</sequence>
<dbReference type="Pfam" id="PF13649">
    <property type="entry name" value="Methyltransf_25"/>
    <property type="match status" value="1"/>
</dbReference>
<protein>
    <submittedName>
        <fullName evidence="2">Methyltransferase</fullName>
    </submittedName>
</protein>
<proteinExistence type="predicted"/>
<dbReference type="AlphaFoldDB" id="A0A918XKU0"/>
<keyword evidence="3" id="KW-1185">Reference proteome</keyword>
<gene>
    <name evidence="2" type="ORF">GCM10007147_43910</name>
</gene>
<reference evidence="2 3" key="1">
    <citation type="journal article" date="2014" name="Int. J. Syst. Evol. Microbiol.">
        <title>Complete genome sequence of Corynebacterium casei LMG S-19264T (=DSM 44701T), isolated from a smear-ripened cheese.</title>
        <authorList>
            <consortium name="US DOE Joint Genome Institute (JGI-PGF)"/>
            <person name="Walter F."/>
            <person name="Albersmeier A."/>
            <person name="Kalinowski J."/>
            <person name="Ruckert C."/>
        </authorList>
    </citation>
    <scope>NUCLEOTIDE SEQUENCE [LARGE SCALE GENOMIC DNA]</scope>
    <source>
        <strain evidence="2 3">KCTC 19473</strain>
    </source>
</reference>
<accession>A0A918XKU0</accession>
<dbReference type="Gene3D" id="2.20.130.10">
    <property type="entry name" value="CAC2371-like domains"/>
    <property type="match status" value="1"/>
</dbReference>
<dbReference type="RefSeq" id="WP_193518646.1">
    <property type="nucleotide sequence ID" value="NZ_BMXL01000039.1"/>
</dbReference>
<keyword evidence="2" id="KW-0808">Transferase</keyword>
<dbReference type="EMBL" id="BMXL01000039">
    <property type="protein sequence ID" value="GHD36487.1"/>
    <property type="molecule type" value="Genomic_DNA"/>
</dbReference>
<organism evidence="2 3">
    <name type="scientific">Nocardiopsis kunsanensis</name>
    <dbReference type="NCBI Taxonomy" id="141693"/>
    <lineage>
        <taxon>Bacteria</taxon>
        <taxon>Bacillati</taxon>
        <taxon>Actinomycetota</taxon>
        <taxon>Actinomycetes</taxon>
        <taxon>Streptosporangiales</taxon>
        <taxon>Nocardiopsidaceae</taxon>
        <taxon>Nocardiopsis</taxon>
    </lineage>
</organism>
<dbReference type="Gene3D" id="3.40.50.150">
    <property type="entry name" value="Vaccinia Virus protein VP39"/>
    <property type="match status" value="1"/>
</dbReference>
<keyword evidence="2" id="KW-0489">Methyltransferase</keyword>
<comment type="caution">
    <text evidence="2">The sequence shown here is derived from an EMBL/GenBank/DDBJ whole genome shotgun (WGS) entry which is preliminary data.</text>
</comment>
<dbReference type="SUPFAM" id="SSF53335">
    <property type="entry name" value="S-adenosyl-L-methionine-dependent methyltransferases"/>
    <property type="match status" value="1"/>
</dbReference>
<dbReference type="GO" id="GO:0032259">
    <property type="term" value="P:methylation"/>
    <property type="evidence" value="ECO:0007669"/>
    <property type="project" value="UniProtKB-KW"/>
</dbReference>
<evidence type="ECO:0000313" key="3">
    <source>
        <dbReference type="Proteomes" id="UP000654947"/>
    </source>
</evidence>
<dbReference type="Proteomes" id="UP000654947">
    <property type="component" value="Unassembled WGS sequence"/>
</dbReference>
<feature type="domain" description="Methyltransferase" evidence="1">
    <location>
        <begin position="41"/>
        <end position="137"/>
    </location>
</feature>